<dbReference type="InterPro" id="IPR029016">
    <property type="entry name" value="GAF-like_dom_sf"/>
</dbReference>
<dbReference type="Pfam" id="PF00072">
    <property type="entry name" value="Response_reg"/>
    <property type="match status" value="1"/>
</dbReference>
<dbReference type="STRING" id="996166.SAMN05192554_105103"/>
<dbReference type="Gene3D" id="3.30.450.40">
    <property type="match status" value="1"/>
</dbReference>
<dbReference type="OrthoDB" id="234125at2157"/>
<evidence type="ECO:0000313" key="7">
    <source>
        <dbReference type="Proteomes" id="UP000199370"/>
    </source>
</evidence>
<name>A0A1G9UZY2_9EURY</name>
<dbReference type="AlphaFoldDB" id="A0A1G9UZY2"/>
<dbReference type="GO" id="GO:0000160">
    <property type="term" value="P:phosphorelay signal transduction system"/>
    <property type="evidence" value="ECO:0007669"/>
    <property type="project" value="InterPro"/>
</dbReference>
<dbReference type="SMART" id="SM00448">
    <property type="entry name" value="REC"/>
    <property type="match status" value="1"/>
</dbReference>
<dbReference type="CDD" id="cd17574">
    <property type="entry name" value="REC_OmpR"/>
    <property type="match status" value="1"/>
</dbReference>
<accession>A0A1G9UZY2</accession>
<evidence type="ECO:0000259" key="5">
    <source>
        <dbReference type="PROSITE" id="PS50110"/>
    </source>
</evidence>
<keyword evidence="1" id="KW-0805">Transcription regulation</keyword>
<evidence type="ECO:0000256" key="1">
    <source>
        <dbReference type="ARBA" id="ARBA00023015"/>
    </source>
</evidence>
<keyword evidence="6" id="KW-0238">DNA-binding</keyword>
<dbReference type="Pfam" id="PF04967">
    <property type="entry name" value="HTH_10"/>
    <property type="match status" value="1"/>
</dbReference>
<keyword evidence="3" id="KW-0597">Phosphoprotein</keyword>
<proteinExistence type="predicted"/>
<dbReference type="SUPFAM" id="SSF52172">
    <property type="entry name" value="CheY-like"/>
    <property type="match status" value="1"/>
</dbReference>
<protein>
    <submittedName>
        <fullName evidence="6">DNA-binding response regulator, OmpR family, contains REC and winged-helix (WHTH) domain</fullName>
    </submittedName>
</protein>
<dbReference type="InterPro" id="IPR001789">
    <property type="entry name" value="Sig_transdc_resp-reg_receiver"/>
</dbReference>
<dbReference type="EMBL" id="FNIA01000005">
    <property type="protein sequence ID" value="SDM65419.1"/>
    <property type="molecule type" value="Genomic_DNA"/>
</dbReference>
<keyword evidence="7" id="KW-1185">Reference proteome</keyword>
<gene>
    <name evidence="6" type="ORF">SAMN05192554_105103</name>
</gene>
<dbReference type="PROSITE" id="PS50110">
    <property type="entry name" value="RESPONSE_REGULATORY"/>
    <property type="match status" value="1"/>
</dbReference>
<dbReference type="Proteomes" id="UP000199370">
    <property type="component" value="Unassembled WGS sequence"/>
</dbReference>
<sequence length="568" mass="61750">MATNLSRDAEVGASRPTVLVVDDDEDLADTCRYWLEDDDYRVRTAYSGEDALEAVDDEVDLVLLDRRMPRKSGDETLDVLREEGYEFPVAMMTAVAPDTDIVDMPFDEYLVKPVDRDDVVDTADELLARSDFSEEVREYFALEATEAALSTREREALRDEDQLVELQSELDESYEANEEAIAQREQQLERLTTVNRVIRRVDRALVDADTREAIDAAVCEAVVGTEPYRASLVVEYTDHSRGVRLREAAGPVAGDADIAGDELAGGVESAVDDGELKLLPDPDVALDGFEDGVVLVTPLSYREKSYGALVVGTASDHTISDHETDVFAQLGARIANGITAVEQRRLLLADTVAELEFRHGDRSDPLVRIATETGGELSLRGIASNDESGLTCFVDLVGGDGEEALALAAELDAIANARLVAGGDESLLELSVTEAAIETLSAVGATVRSFDVQDGDGTVVVEAAPDADLKAIAGAVQSAYDDTDLVSKREVERSVQSTESFRQGLSDRLTDRQQAALETAYSAGYYEWPRDSTAEEVAEAMDIAAPTLHEHLRAAERKLLESFVDETV</sequence>
<feature type="coiled-coil region" evidence="4">
    <location>
        <begin position="163"/>
        <end position="194"/>
    </location>
</feature>
<organism evidence="6 7">
    <name type="scientific">Haloarchaeobius iranensis</name>
    <dbReference type="NCBI Taxonomy" id="996166"/>
    <lineage>
        <taxon>Archaea</taxon>
        <taxon>Methanobacteriati</taxon>
        <taxon>Methanobacteriota</taxon>
        <taxon>Stenosarchaea group</taxon>
        <taxon>Halobacteria</taxon>
        <taxon>Halobacteriales</taxon>
        <taxon>Halorubellaceae</taxon>
        <taxon>Haloarchaeobius</taxon>
    </lineage>
</organism>
<dbReference type="Gene3D" id="3.40.50.2300">
    <property type="match status" value="1"/>
</dbReference>
<dbReference type="RefSeq" id="WP_089732108.1">
    <property type="nucleotide sequence ID" value="NZ_FNIA01000005.1"/>
</dbReference>
<dbReference type="GO" id="GO:0003677">
    <property type="term" value="F:DNA binding"/>
    <property type="evidence" value="ECO:0007669"/>
    <property type="project" value="UniProtKB-KW"/>
</dbReference>
<keyword evidence="4" id="KW-0175">Coiled coil</keyword>
<evidence type="ECO:0000256" key="2">
    <source>
        <dbReference type="ARBA" id="ARBA00023163"/>
    </source>
</evidence>
<keyword evidence="2" id="KW-0804">Transcription</keyword>
<evidence type="ECO:0000256" key="3">
    <source>
        <dbReference type="PROSITE-ProRule" id="PRU00169"/>
    </source>
</evidence>
<reference evidence="6 7" key="1">
    <citation type="submission" date="2016-10" db="EMBL/GenBank/DDBJ databases">
        <authorList>
            <person name="de Groot N.N."/>
        </authorList>
    </citation>
    <scope>NUCLEOTIDE SEQUENCE [LARGE SCALE GENOMIC DNA]</scope>
    <source>
        <strain evidence="7">EB21,IBRC-M 10013,KCTC 4048</strain>
    </source>
</reference>
<feature type="domain" description="Response regulatory" evidence="5">
    <location>
        <begin position="17"/>
        <end position="127"/>
    </location>
</feature>
<dbReference type="PANTHER" id="PTHR34236:SF1">
    <property type="entry name" value="DIMETHYL SULFOXIDE REDUCTASE TRANSCRIPTIONAL ACTIVATOR"/>
    <property type="match status" value="1"/>
</dbReference>
<dbReference type="Pfam" id="PF15915">
    <property type="entry name" value="BAT"/>
    <property type="match status" value="1"/>
</dbReference>
<dbReference type="InterPro" id="IPR031803">
    <property type="entry name" value="BAT_GAF/HTH-assoc"/>
</dbReference>
<dbReference type="InterPro" id="IPR011006">
    <property type="entry name" value="CheY-like_superfamily"/>
</dbReference>
<evidence type="ECO:0000313" key="6">
    <source>
        <dbReference type="EMBL" id="SDM65419.1"/>
    </source>
</evidence>
<dbReference type="SUPFAM" id="SSF55781">
    <property type="entry name" value="GAF domain-like"/>
    <property type="match status" value="1"/>
</dbReference>
<dbReference type="InterPro" id="IPR007050">
    <property type="entry name" value="HTH_bacterioopsin"/>
</dbReference>
<evidence type="ECO:0000256" key="4">
    <source>
        <dbReference type="SAM" id="Coils"/>
    </source>
</evidence>
<feature type="modified residue" description="4-aspartylphosphate" evidence="3">
    <location>
        <position position="65"/>
    </location>
</feature>
<dbReference type="PANTHER" id="PTHR34236">
    <property type="entry name" value="DIMETHYL SULFOXIDE REDUCTASE TRANSCRIPTIONAL ACTIVATOR"/>
    <property type="match status" value="1"/>
</dbReference>